<dbReference type="PANTHER" id="PTHR19288:SF46">
    <property type="entry name" value="HALOACID DEHALOGENASE-LIKE HYDROLASE DOMAIN-CONTAINING PROTEIN 2"/>
    <property type="match status" value="1"/>
</dbReference>
<evidence type="ECO:0000313" key="1">
    <source>
        <dbReference type="EMBL" id="TWO27422.1"/>
    </source>
</evidence>
<keyword evidence="1" id="KW-0378">Hydrolase</keyword>
<gene>
    <name evidence="1" type="ORF">ZA01_01615</name>
</gene>
<dbReference type="EMBL" id="VOAW01000008">
    <property type="protein sequence ID" value="TWO27422.1"/>
    <property type="molecule type" value="Genomic_DNA"/>
</dbReference>
<dbReference type="GO" id="GO:0016787">
    <property type="term" value="F:hydrolase activity"/>
    <property type="evidence" value="ECO:0007669"/>
    <property type="project" value="UniProtKB-KW"/>
</dbReference>
<dbReference type="NCBIfam" id="TIGR01460">
    <property type="entry name" value="HAD-SF-IIA"/>
    <property type="match status" value="1"/>
</dbReference>
<dbReference type="Proteomes" id="UP000321614">
    <property type="component" value="Unassembled WGS sequence"/>
</dbReference>
<dbReference type="Pfam" id="PF13344">
    <property type="entry name" value="Hydrolase_6"/>
    <property type="match status" value="1"/>
</dbReference>
<sequence length="253" mass="28883">MLFLDVQGTLISDIDKSPIEGSLQLFKTLNKEKIPYVVITNNTKNLNFLNKLQDLGFEIKENAYIDPFHVLKDYLKPCKVAAFGSKEFLYSLEVLGYEIDFKNPQAFLVASYDEFKFEDFAYMNEYIKHGIKAIAMHEGSIYKKNHRLYPGVGSIMAMLKNSYDFEYCVVGKPSKAFYTSALNLLKIQNSKAKFEDVMIISDDYKGDLIGAKELGMQTSLVLSGKISDTKGLDLTKLNFVYDSIKEYYISRFA</sequence>
<organism evidence="1 2">
    <name type="scientific">Campylobacter insulaenigrae</name>
    <dbReference type="NCBI Taxonomy" id="260714"/>
    <lineage>
        <taxon>Bacteria</taxon>
        <taxon>Pseudomonadati</taxon>
        <taxon>Campylobacterota</taxon>
        <taxon>Epsilonproteobacteria</taxon>
        <taxon>Campylobacterales</taxon>
        <taxon>Campylobacteraceae</taxon>
        <taxon>Campylobacter</taxon>
    </lineage>
</organism>
<dbReference type="InterPro" id="IPR023214">
    <property type="entry name" value="HAD_sf"/>
</dbReference>
<protein>
    <submittedName>
        <fullName evidence="1">HAD-IIA family hydrolase</fullName>
    </submittedName>
</protein>
<keyword evidence="2" id="KW-1185">Reference proteome</keyword>
<dbReference type="InterPro" id="IPR006357">
    <property type="entry name" value="HAD-SF_hydro_IIA"/>
</dbReference>
<evidence type="ECO:0000313" key="2">
    <source>
        <dbReference type="Proteomes" id="UP000321614"/>
    </source>
</evidence>
<name>A0ABY3G6A2_9BACT</name>
<dbReference type="Gene3D" id="3.40.50.1000">
    <property type="entry name" value="HAD superfamily/HAD-like"/>
    <property type="match status" value="2"/>
</dbReference>
<reference evidence="1 2" key="1">
    <citation type="submission" date="2019-07" db="EMBL/GenBank/DDBJ databases">
        <title>Rapid identification of Enteric Bacteria from Whole Genome Sequences (WGS) using Average Nucleotide Identity (ANI).</title>
        <authorList>
            <person name="Lane C."/>
        </authorList>
    </citation>
    <scope>NUCLEOTIDE SEQUENCE [LARGE SCALE GENOMIC DNA]</scope>
    <source>
        <strain evidence="1 2">2011D-8905</strain>
    </source>
</reference>
<dbReference type="RefSeq" id="WP_147500406.1">
    <property type="nucleotide sequence ID" value="NZ_JANPQO010000018.1"/>
</dbReference>
<dbReference type="PANTHER" id="PTHR19288">
    <property type="entry name" value="4-NITROPHENYLPHOSPHATASE-RELATED"/>
    <property type="match status" value="1"/>
</dbReference>
<proteinExistence type="predicted"/>
<comment type="caution">
    <text evidence="1">The sequence shown here is derived from an EMBL/GenBank/DDBJ whole genome shotgun (WGS) entry which is preliminary data.</text>
</comment>
<dbReference type="InterPro" id="IPR036412">
    <property type="entry name" value="HAD-like_sf"/>
</dbReference>
<dbReference type="SUPFAM" id="SSF56784">
    <property type="entry name" value="HAD-like"/>
    <property type="match status" value="1"/>
</dbReference>
<accession>A0ABY3G6A2</accession>
<dbReference type="Pfam" id="PF13242">
    <property type="entry name" value="Hydrolase_like"/>
    <property type="match status" value="1"/>
</dbReference>